<evidence type="ECO:0000256" key="2">
    <source>
        <dbReference type="ARBA" id="ARBA00022737"/>
    </source>
</evidence>
<dbReference type="PROSITE" id="PS50082">
    <property type="entry name" value="WD_REPEATS_2"/>
    <property type="match status" value="8"/>
</dbReference>
<comment type="caution">
    <text evidence="6">The sequence shown here is derived from an EMBL/GenBank/DDBJ whole genome shotgun (WGS) entry which is preliminary data.</text>
</comment>
<dbReference type="EMBL" id="JAJVCN010000001">
    <property type="protein sequence ID" value="MCE7003657.1"/>
    <property type="molecule type" value="Genomic_DNA"/>
</dbReference>
<dbReference type="Gene3D" id="3.40.50.10140">
    <property type="entry name" value="Toll/interleukin-1 receptor homology (TIR) domain"/>
    <property type="match status" value="1"/>
</dbReference>
<dbReference type="InterPro" id="IPR019775">
    <property type="entry name" value="WD40_repeat_CS"/>
</dbReference>
<dbReference type="CDD" id="cd00200">
    <property type="entry name" value="WD40"/>
    <property type="match status" value="2"/>
</dbReference>
<feature type="repeat" description="WD" evidence="3">
    <location>
        <begin position="887"/>
        <end position="928"/>
    </location>
</feature>
<evidence type="ECO:0000256" key="3">
    <source>
        <dbReference type="PROSITE-ProRule" id="PRU00221"/>
    </source>
</evidence>
<evidence type="ECO:0000259" key="5">
    <source>
        <dbReference type="PROSITE" id="PS50104"/>
    </source>
</evidence>
<dbReference type="InterPro" id="IPR015943">
    <property type="entry name" value="WD40/YVTN_repeat-like_dom_sf"/>
</dbReference>
<feature type="domain" description="TIR" evidence="5">
    <location>
        <begin position="7"/>
        <end position="168"/>
    </location>
</feature>
<protein>
    <submittedName>
        <fullName evidence="6">TIR domain-containing protein</fullName>
    </submittedName>
</protein>
<dbReference type="InterPro" id="IPR000157">
    <property type="entry name" value="TIR_dom"/>
</dbReference>
<dbReference type="PRINTS" id="PR00320">
    <property type="entry name" value="GPROTEINBRPT"/>
</dbReference>
<dbReference type="PROSITE" id="PS00678">
    <property type="entry name" value="WD_REPEATS_1"/>
    <property type="match status" value="1"/>
</dbReference>
<keyword evidence="7" id="KW-1185">Reference proteome</keyword>
<evidence type="ECO:0000313" key="7">
    <source>
        <dbReference type="Proteomes" id="UP001521150"/>
    </source>
</evidence>
<dbReference type="SUPFAM" id="SSF52200">
    <property type="entry name" value="Toll/Interleukin receptor TIR domain"/>
    <property type="match status" value="1"/>
</dbReference>
<dbReference type="InterPro" id="IPR035897">
    <property type="entry name" value="Toll_tir_struct_dom_sf"/>
</dbReference>
<accession>A0ABS8ZCU6</accession>
<dbReference type="SMART" id="SM00255">
    <property type="entry name" value="TIR"/>
    <property type="match status" value="1"/>
</dbReference>
<dbReference type="InterPro" id="IPR020472">
    <property type="entry name" value="WD40_PAC1"/>
</dbReference>
<keyword evidence="4" id="KW-1133">Transmembrane helix</keyword>
<dbReference type="Gene3D" id="2.130.10.10">
    <property type="entry name" value="YVTN repeat-like/Quinoprotein amine dehydrogenase"/>
    <property type="match status" value="4"/>
</dbReference>
<feature type="repeat" description="WD" evidence="3">
    <location>
        <begin position="930"/>
        <end position="964"/>
    </location>
</feature>
<dbReference type="RefSeq" id="WP_233725231.1">
    <property type="nucleotide sequence ID" value="NZ_JAJVCN010000001.1"/>
</dbReference>
<keyword evidence="4" id="KW-0812">Transmembrane</keyword>
<dbReference type="InterPro" id="IPR001680">
    <property type="entry name" value="WD40_rpt"/>
</dbReference>
<feature type="transmembrane region" description="Helical" evidence="4">
    <location>
        <begin position="197"/>
        <end position="218"/>
    </location>
</feature>
<dbReference type="PROSITE" id="PS50294">
    <property type="entry name" value="WD_REPEATS_REGION"/>
    <property type="match status" value="5"/>
</dbReference>
<organism evidence="6 7">
    <name type="scientific">Kibdelosporangium philippinense</name>
    <dbReference type="NCBI Taxonomy" id="211113"/>
    <lineage>
        <taxon>Bacteria</taxon>
        <taxon>Bacillati</taxon>
        <taxon>Actinomycetota</taxon>
        <taxon>Actinomycetes</taxon>
        <taxon>Pseudonocardiales</taxon>
        <taxon>Pseudonocardiaceae</taxon>
        <taxon>Kibdelosporangium</taxon>
    </lineage>
</organism>
<feature type="repeat" description="WD" evidence="3">
    <location>
        <begin position="282"/>
        <end position="323"/>
    </location>
</feature>
<dbReference type="PROSITE" id="PS50104">
    <property type="entry name" value="TIR"/>
    <property type="match status" value="1"/>
</dbReference>
<dbReference type="SUPFAM" id="SSF101908">
    <property type="entry name" value="Putative isomerase YbhE"/>
    <property type="match status" value="1"/>
</dbReference>
<proteinExistence type="predicted"/>
<sequence length="1000" mass="106776">MDHTRTSEYDAFISYSHGANNHLASGIEQGLRLLTKRWNQRRALRVFLDQSNLGASSDVWGTLTEALDRARFLILLASPQAALSQGVDREIKHWIDTGRAHDRFLIVLTSGTIAWGDGDFDWQRTDALPKRLAGWFPAEPKWVDLSSAHEDPQFSLRHSVFRKAIAELASPIHGKPVDDIEGEDIRQHRRTTSIRRFAVVFLALSLAVVTGLLGYTAVLRSDAEKQRDAALSRELAARSEATGDGDPDLARLLAVAAYDISPTAEARAAQFTAAVRPGAAVLSPGGGPVGALAFSPDGRTLVVGSADKTMSVWDSATHARIGAPVTGHRTPLASIAFSPDGATLATGDGGDVRLWRMADRRPVDPAGLIDSKLTKDNRSPDSNAYRVAFSPDGRWLVATAWGPPEMQMWDVATRAPIDPLARMYVSGRPAVAFGPDDDHVITLSQEGDNLAFWHTGSGPDGPFVAAHGDSFISNTGPAIAIAPNRQTIATVGRDNALRFWDASTKQPLGEPIVGYVSPDSATRIPAVAYSPDGALFVAGGHGGMVHLWDTAGRRYVGEPLRGHTGAVTTLAFSPNGELLATGSADGTVRLWSMSHHRVHAAPLAGHGGRVHAAAFSPDGRTLATAGDSRRESSAASEVYLCSDGGREVCFLDDDGVTAIAPGGSAWGPTNERAWSAEGPAVLLWDVVRRERTGDLAVGWSTAVRSVVFNADGSTLAVGGLEEKPDSNSQQDVRGILSLWRVDTRALQTTTLLDMHQTVRSLARHQDGRTFAVATDYRAGAGGSVMQVEPTVLLWDSKDRVPAGERLRGHTAYSTALSPDGQLQLAGLQDGRVQIWRHGHDTKQLPGHGGPVGAVAFAPDGKTWASASDDGTIRLWDTSTGTQIGEPLIGHTGPVYTVAFSPNGELLATGGGDDSVRLWHLPTRRQISPAHLAHHGAVRAVAFSPDGRSLATVGDDSGVRLWDVSPTTDPRHALCAMTNRTLSPEEWARYAPGVSYRAPCR</sequence>
<name>A0ABS8ZCU6_9PSEU</name>
<dbReference type="InterPro" id="IPR036322">
    <property type="entry name" value="WD40_repeat_dom_sf"/>
</dbReference>
<dbReference type="Pfam" id="PF00400">
    <property type="entry name" value="WD40"/>
    <property type="match status" value="9"/>
</dbReference>
<feature type="repeat" description="WD" evidence="3">
    <location>
        <begin position="560"/>
        <end position="601"/>
    </location>
</feature>
<dbReference type="Proteomes" id="UP001521150">
    <property type="component" value="Unassembled WGS sequence"/>
</dbReference>
<gene>
    <name evidence="6" type="ORF">LWC34_12590</name>
</gene>
<evidence type="ECO:0000256" key="4">
    <source>
        <dbReference type="SAM" id="Phobius"/>
    </source>
</evidence>
<keyword evidence="1 3" id="KW-0853">WD repeat</keyword>
<feature type="repeat" description="WD" evidence="3">
    <location>
        <begin position="524"/>
        <end position="549"/>
    </location>
</feature>
<reference evidence="6 7" key="1">
    <citation type="submission" date="2021-12" db="EMBL/GenBank/DDBJ databases">
        <title>Genome sequence of Kibdelosporangium philippinense ATCC 49844.</title>
        <authorList>
            <person name="Fedorov E.A."/>
            <person name="Omeragic M."/>
            <person name="Shalygina K.F."/>
            <person name="Maclea K.S."/>
        </authorList>
    </citation>
    <scope>NUCLEOTIDE SEQUENCE [LARGE SCALE GENOMIC DNA]</scope>
    <source>
        <strain evidence="6 7">ATCC 49844</strain>
    </source>
</reference>
<dbReference type="SMART" id="SM00320">
    <property type="entry name" value="WD40"/>
    <property type="match status" value="12"/>
</dbReference>
<feature type="repeat" description="WD" evidence="3">
    <location>
        <begin position="325"/>
        <end position="365"/>
    </location>
</feature>
<feature type="repeat" description="WD" evidence="3">
    <location>
        <begin position="478"/>
        <end position="510"/>
    </location>
</feature>
<dbReference type="PANTHER" id="PTHR19848">
    <property type="entry name" value="WD40 REPEAT PROTEIN"/>
    <property type="match status" value="1"/>
</dbReference>
<keyword evidence="4" id="KW-0472">Membrane</keyword>
<dbReference type="PANTHER" id="PTHR19848:SF8">
    <property type="entry name" value="F-BOX AND WD REPEAT DOMAIN CONTAINING 7"/>
    <property type="match status" value="1"/>
</dbReference>
<dbReference type="SUPFAM" id="SSF50978">
    <property type="entry name" value="WD40 repeat-like"/>
    <property type="match status" value="2"/>
</dbReference>
<evidence type="ECO:0000256" key="1">
    <source>
        <dbReference type="ARBA" id="ARBA00022574"/>
    </source>
</evidence>
<feature type="repeat" description="WD" evidence="3">
    <location>
        <begin position="844"/>
        <end position="885"/>
    </location>
</feature>
<keyword evidence="2" id="KW-0677">Repeat</keyword>
<evidence type="ECO:0000313" key="6">
    <source>
        <dbReference type="EMBL" id="MCE7003657.1"/>
    </source>
</evidence>